<dbReference type="OrthoDB" id="10051906at2759"/>
<evidence type="ECO:0008006" key="5">
    <source>
        <dbReference type="Google" id="ProtNLM"/>
    </source>
</evidence>
<dbReference type="InterPro" id="IPR029681">
    <property type="entry name" value="CCDC157"/>
</dbReference>
<keyword evidence="1" id="KW-0175">Coiled coil</keyword>
<feature type="compositionally biased region" description="Polar residues" evidence="2">
    <location>
        <begin position="215"/>
        <end position="225"/>
    </location>
</feature>
<proteinExistence type="predicted"/>
<evidence type="ECO:0000313" key="3">
    <source>
        <dbReference type="EMBL" id="KAJ7309542.1"/>
    </source>
</evidence>
<name>A0A9Q0XCD6_9SAUR</name>
<protein>
    <recommendedName>
        <fullName evidence="5">Coiled-coil domain-containing protein 157</fullName>
    </recommendedName>
</protein>
<accession>A0A9Q0XCD6</accession>
<dbReference type="EMBL" id="JAPFRF010000016">
    <property type="protein sequence ID" value="KAJ7309542.1"/>
    <property type="molecule type" value="Genomic_DNA"/>
</dbReference>
<evidence type="ECO:0000256" key="1">
    <source>
        <dbReference type="SAM" id="Coils"/>
    </source>
</evidence>
<gene>
    <name evidence="3" type="ORF">JRQ81_007590</name>
</gene>
<feature type="compositionally biased region" description="Polar residues" evidence="2">
    <location>
        <begin position="679"/>
        <end position="688"/>
    </location>
</feature>
<organism evidence="3 4">
    <name type="scientific">Phrynocephalus forsythii</name>
    <dbReference type="NCBI Taxonomy" id="171643"/>
    <lineage>
        <taxon>Eukaryota</taxon>
        <taxon>Metazoa</taxon>
        <taxon>Chordata</taxon>
        <taxon>Craniata</taxon>
        <taxon>Vertebrata</taxon>
        <taxon>Euteleostomi</taxon>
        <taxon>Lepidosauria</taxon>
        <taxon>Squamata</taxon>
        <taxon>Bifurcata</taxon>
        <taxon>Unidentata</taxon>
        <taxon>Episquamata</taxon>
        <taxon>Toxicofera</taxon>
        <taxon>Iguania</taxon>
        <taxon>Acrodonta</taxon>
        <taxon>Agamidae</taxon>
        <taxon>Agaminae</taxon>
        <taxon>Phrynocephalus</taxon>
    </lineage>
</organism>
<feature type="coiled-coil region" evidence="1">
    <location>
        <begin position="311"/>
        <end position="621"/>
    </location>
</feature>
<comment type="caution">
    <text evidence="3">The sequence shown here is derived from an EMBL/GenBank/DDBJ whole genome shotgun (WGS) entry which is preliminary data.</text>
</comment>
<feature type="compositionally biased region" description="Polar residues" evidence="2">
    <location>
        <begin position="176"/>
        <end position="195"/>
    </location>
</feature>
<feature type="region of interest" description="Disordered" evidence="2">
    <location>
        <begin position="622"/>
        <end position="729"/>
    </location>
</feature>
<dbReference type="PANTHER" id="PTHR43696">
    <property type="entry name" value="COILED-COIL DOMAIN-CONTAINING PROTEIN 157"/>
    <property type="match status" value="1"/>
</dbReference>
<dbReference type="PANTHER" id="PTHR43696:SF9">
    <property type="entry name" value="COILED-COIL DOMAIN-CONTAINING PROTEIN 157"/>
    <property type="match status" value="1"/>
</dbReference>
<dbReference type="Proteomes" id="UP001142489">
    <property type="component" value="Unassembled WGS sequence"/>
</dbReference>
<evidence type="ECO:0000313" key="4">
    <source>
        <dbReference type="Proteomes" id="UP001142489"/>
    </source>
</evidence>
<feature type="region of interest" description="Disordered" evidence="2">
    <location>
        <begin position="735"/>
        <end position="754"/>
    </location>
</feature>
<dbReference type="AlphaFoldDB" id="A0A9Q0XCD6"/>
<evidence type="ECO:0000256" key="2">
    <source>
        <dbReference type="SAM" id="MobiDB-lite"/>
    </source>
</evidence>
<sequence>MATTLVNQNCMESLRKDITDLQGTVLSVFSCIGAVRYPSWKFPDKVSCDLDLVALLEHYDFSENDPEFTQHSHVVFLELVIDRLLLLLQSFTGYTETLLREHSRPPSRATRPCMSIGLAVKRYWATMLELGRLYQQLAAEKQCTEEDASSLKELSQATEAESERAKSSSSEHSESDVTLPSGRSSPLASPASSGQRDGHLAAQSEARSAPGPDASRQSVHTQTMEMSLEPCDGCERAQASLREVGRAIMDICKSQNLPCSLSRFLELAGDALGPKPLTVLDVSYWVSEQGKDLSRISKHLRALVELVNPLKAALEESGKEKEELRKQLEALEGRLQEEKAAQEQGRKEAEALFESKQAESRQVAASLEKENQELRNRVDSLEGEISCSRDTIRTQEVTIQVLEQAKADLLQEMKAKMVDRDQVRNLEDQLQVQARQLESAKQELSWATTELAKERAKAGSMARHKESLQGKQRALIQQLDSLDQQCEQLKASLADGEEEQQRMQERLKEMQEEKWEAQHRLEAQQKLTESAQHEKQSMEQLAADLQKTISKLGELIQEMKEKEKLLVFFPDLHVPVEAQLESTGDVMEDMGKQLQANNIRISVLEEENSRLRMALAKMKEVAQSEGPKLVPPTPLWIRSPSKAGQEDSGRRSPGGCPTGKGFQGAPGRPSPNPSSSGSATRNRAQSGRTLPREGSAAAQRPPGSKLSRPPSGQAPRKPGSLLSWEDAGTSAFARAQGRVQALHHPAHSTWSHQK</sequence>
<keyword evidence="4" id="KW-1185">Reference proteome</keyword>
<feature type="compositionally biased region" description="Basic and acidic residues" evidence="2">
    <location>
        <begin position="161"/>
        <end position="175"/>
    </location>
</feature>
<feature type="region of interest" description="Disordered" evidence="2">
    <location>
        <begin position="149"/>
        <end position="227"/>
    </location>
</feature>
<reference evidence="3" key="1">
    <citation type="journal article" date="2023" name="DNA Res.">
        <title>Chromosome-level genome assembly of Phrynocephalus forsythii using third-generation DNA sequencing and Hi-C analysis.</title>
        <authorList>
            <person name="Qi Y."/>
            <person name="Zhao W."/>
            <person name="Zhao Y."/>
            <person name="Niu C."/>
            <person name="Cao S."/>
            <person name="Zhang Y."/>
        </authorList>
    </citation>
    <scope>NUCLEOTIDE SEQUENCE</scope>
    <source>
        <tissue evidence="3">Muscle</tissue>
    </source>
</reference>